<dbReference type="PANTHER" id="PTHR10192">
    <property type="entry name" value="MOLYBDOPTERIN BIOSYNTHESIS PROTEIN"/>
    <property type="match status" value="1"/>
</dbReference>
<evidence type="ECO:0000256" key="1">
    <source>
        <dbReference type="ARBA" id="ARBA00002901"/>
    </source>
</evidence>
<dbReference type="GO" id="GO:0046872">
    <property type="term" value="F:metal ion binding"/>
    <property type="evidence" value="ECO:0007669"/>
    <property type="project" value="UniProtKB-UniRule"/>
</dbReference>
<dbReference type="GO" id="GO:0061599">
    <property type="term" value="F:molybdopterin molybdotransferase activity"/>
    <property type="evidence" value="ECO:0007669"/>
    <property type="project" value="UniProtKB-UniRule"/>
</dbReference>
<dbReference type="InterPro" id="IPR036135">
    <property type="entry name" value="MoeA_linker/N_sf"/>
</dbReference>
<dbReference type="CDD" id="cd00887">
    <property type="entry name" value="MoeA"/>
    <property type="match status" value="1"/>
</dbReference>
<dbReference type="SUPFAM" id="SSF53218">
    <property type="entry name" value="Molybdenum cofactor biosynthesis proteins"/>
    <property type="match status" value="1"/>
</dbReference>
<evidence type="ECO:0000256" key="3">
    <source>
        <dbReference type="ARBA" id="ARBA00047317"/>
    </source>
</evidence>
<keyword evidence="4" id="KW-0501">Molybdenum cofactor biosynthesis</keyword>
<dbReference type="AlphaFoldDB" id="A0A3N4MG55"/>
<dbReference type="InterPro" id="IPR036425">
    <property type="entry name" value="MoaB/Mog-like_dom_sf"/>
</dbReference>
<dbReference type="Gene3D" id="3.40.980.10">
    <property type="entry name" value="MoaB/Mog-like domain"/>
    <property type="match status" value="1"/>
</dbReference>
<comment type="caution">
    <text evidence="6">The sequence shown here is derived from an EMBL/GenBank/DDBJ whole genome shotgun (WGS) entry which is preliminary data.</text>
</comment>
<keyword evidence="4" id="KW-0460">Magnesium</keyword>
<keyword evidence="4" id="KW-0500">Molybdenum</keyword>
<dbReference type="Pfam" id="PF00994">
    <property type="entry name" value="MoCF_biosynth"/>
    <property type="match status" value="1"/>
</dbReference>
<comment type="pathway">
    <text evidence="4">Cofactor biosynthesis; molybdopterin biosynthesis.</text>
</comment>
<dbReference type="EMBL" id="RMBX01000001">
    <property type="protein sequence ID" value="RPD42821.1"/>
    <property type="molecule type" value="Genomic_DNA"/>
</dbReference>
<dbReference type="InterPro" id="IPR001453">
    <property type="entry name" value="MoaB/Mog_dom"/>
</dbReference>
<evidence type="ECO:0000256" key="4">
    <source>
        <dbReference type="RuleBase" id="RU365090"/>
    </source>
</evidence>
<evidence type="ECO:0000259" key="5">
    <source>
        <dbReference type="SMART" id="SM00852"/>
    </source>
</evidence>
<dbReference type="EC" id="2.10.1.1" evidence="4"/>
<proteinExistence type="inferred from homology"/>
<dbReference type="RefSeq" id="WP_120514101.1">
    <property type="nucleotide sequence ID" value="NZ_QXZY01000001.1"/>
</dbReference>
<sequence length="389" mass="42487">MISVTAAIQQIAACRTSWGTESVPLEKSAGRVLAEAITADRDYPPFHRAARDGFAIRSSDVQTTRKQQFPLSHARYPGEDLQPGHAMKVASGSLLPPDVDVVIGMEEAEEKNGHVVFLDHNIRVYQHVRPRGEQATAGKVLLEPGLRLNFQHLGLLASLGVMNVKVERPPRVMFIAVGSELRIPGAPVNDTQLRDANGFTLTGLLLQYGITLEASYIVPDHPAAIQSAIMPCLEADLLVICGNVQPKTIIECGVEQVFNKVKAHPCNPFWFGYSPTRTRVMLIPGQPFAVQAGCKLFVESYIRACWGIPVIKPWLIPYMEHRTPVHAQDEFVPAALVSKNGLKVKALSFSGRADLTATARADGMICHNAEAGSLEPSALVTFYPWIETA</sequence>
<comment type="catalytic activity">
    <reaction evidence="3">
        <text>adenylyl-molybdopterin + molybdate = Mo-molybdopterin + AMP + H(+)</text>
        <dbReference type="Rhea" id="RHEA:35047"/>
        <dbReference type="ChEBI" id="CHEBI:15378"/>
        <dbReference type="ChEBI" id="CHEBI:36264"/>
        <dbReference type="ChEBI" id="CHEBI:62727"/>
        <dbReference type="ChEBI" id="CHEBI:71302"/>
        <dbReference type="ChEBI" id="CHEBI:456215"/>
        <dbReference type="EC" id="2.10.1.1"/>
    </reaction>
</comment>
<reference evidence="7" key="1">
    <citation type="submission" date="2018-11" db="EMBL/GenBank/DDBJ databases">
        <title>Chitinophaga lutea sp.nov., isolate from arsenic contaminated soil.</title>
        <authorList>
            <person name="Zong Y."/>
        </authorList>
    </citation>
    <scope>NUCLEOTIDE SEQUENCE [LARGE SCALE GENOMIC DNA]</scope>
    <source>
        <strain evidence="7">YLT18</strain>
    </source>
</reference>
<comment type="similarity">
    <text evidence="2 4">Belongs to the MoeA family.</text>
</comment>
<dbReference type="SMART" id="SM00852">
    <property type="entry name" value="MoCF_biosynth"/>
    <property type="match status" value="1"/>
</dbReference>
<dbReference type="Gene3D" id="2.170.190.11">
    <property type="entry name" value="Molybdopterin biosynthesis moea protein, domain 3"/>
    <property type="match status" value="1"/>
</dbReference>
<feature type="domain" description="MoaB/Mog" evidence="5">
    <location>
        <begin position="173"/>
        <end position="304"/>
    </location>
</feature>
<keyword evidence="7" id="KW-1185">Reference proteome</keyword>
<dbReference type="InterPro" id="IPR005110">
    <property type="entry name" value="MoeA_linker/N"/>
</dbReference>
<dbReference type="InterPro" id="IPR036688">
    <property type="entry name" value="MoeA_C_domain_IV_sf"/>
</dbReference>
<dbReference type="InterPro" id="IPR038987">
    <property type="entry name" value="MoeA-like"/>
</dbReference>
<comment type="cofactor">
    <cofactor evidence="4">
        <name>Mg(2+)</name>
        <dbReference type="ChEBI" id="CHEBI:18420"/>
    </cofactor>
</comment>
<dbReference type="Gene3D" id="3.90.105.10">
    <property type="entry name" value="Molybdopterin biosynthesis moea protein, domain 2"/>
    <property type="match status" value="1"/>
</dbReference>
<dbReference type="SUPFAM" id="SSF63882">
    <property type="entry name" value="MoeA N-terminal region -like"/>
    <property type="match status" value="1"/>
</dbReference>
<evidence type="ECO:0000313" key="6">
    <source>
        <dbReference type="EMBL" id="RPD42821.1"/>
    </source>
</evidence>
<dbReference type="GO" id="GO:0005829">
    <property type="term" value="C:cytosol"/>
    <property type="evidence" value="ECO:0007669"/>
    <property type="project" value="TreeGrafter"/>
</dbReference>
<gene>
    <name evidence="6" type="ORF">EG028_00545</name>
</gene>
<comment type="function">
    <text evidence="1 4">Catalyzes the insertion of molybdate into adenylated molybdopterin with the concomitant release of AMP.</text>
</comment>
<dbReference type="UniPathway" id="UPA00344"/>
<dbReference type="Proteomes" id="UP000279089">
    <property type="component" value="Unassembled WGS sequence"/>
</dbReference>
<dbReference type="GO" id="GO:0006777">
    <property type="term" value="P:Mo-molybdopterin cofactor biosynthetic process"/>
    <property type="evidence" value="ECO:0007669"/>
    <property type="project" value="UniProtKB-UniRule"/>
</dbReference>
<evidence type="ECO:0000313" key="7">
    <source>
        <dbReference type="Proteomes" id="UP000279089"/>
    </source>
</evidence>
<keyword evidence="4" id="KW-0479">Metal-binding</keyword>
<dbReference type="OrthoDB" id="9804758at2"/>
<organism evidence="6 7">
    <name type="scientific">Chitinophaga barathri</name>
    <dbReference type="NCBI Taxonomy" id="1647451"/>
    <lineage>
        <taxon>Bacteria</taxon>
        <taxon>Pseudomonadati</taxon>
        <taxon>Bacteroidota</taxon>
        <taxon>Chitinophagia</taxon>
        <taxon>Chitinophagales</taxon>
        <taxon>Chitinophagaceae</taxon>
        <taxon>Chitinophaga</taxon>
    </lineage>
</organism>
<accession>A0A3N4MG55</accession>
<dbReference type="PANTHER" id="PTHR10192:SF5">
    <property type="entry name" value="GEPHYRIN"/>
    <property type="match status" value="1"/>
</dbReference>
<protein>
    <recommendedName>
        <fullName evidence="4">Molybdopterin molybdenumtransferase</fullName>
        <ecNumber evidence="4">2.10.1.1</ecNumber>
    </recommendedName>
</protein>
<keyword evidence="4 6" id="KW-0808">Transferase</keyword>
<evidence type="ECO:0000256" key="2">
    <source>
        <dbReference type="ARBA" id="ARBA00010763"/>
    </source>
</evidence>
<dbReference type="Gene3D" id="2.40.340.10">
    <property type="entry name" value="MoeA, C-terminal, domain IV"/>
    <property type="match status" value="1"/>
</dbReference>
<dbReference type="Pfam" id="PF03453">
    <property type="entry name" value="MoeA_N"/>
    <property type="match status" value="1"/>
</dbReference>
<name>A0A3N4MG55_9BACT</name>